<evidence type="ECO:0000313" key="3">
    <source>
        <dbReference type="Proteomes" id="UP000029725"/>
    </source>
</evidence>
<dbReference type="RefSeq" id="XP_013236671.1">
    <property type="nucleotide sequence ID" value="XM_013381217.1"/>
</dbReference>
<dbReference type="InterPro" id="IPR013933">
    <property type="entry name" value="CRC_Rsc7/Swp82"/>
</dbReference>
<dbReference type="OrthoDB" id="5598844at2759"/>
<evidence type="ECO:0000256" key="1">
    <source>
        <dbReference type="SAM" id="MobiDB-lite"/>
    </source>
</evidence>
<organism evidence="2 3">
    <name type="scientific">Mitosporidium daphniae</name>
    <dbReference type="NCBI Taxonomy" id="1485682"/>
    <lineage>
        <taxon>Eukaryota</taxon>
        <taxon>Fungi</taxon>
        <taxon>Fungi incertae sedis</taxon>
        <taxon>Microsporidia</taxon>
        <taxon>Mitosporidium</taxon>
    </lineage>
</organism>
<feature type="region of interest" description="Disordered" evidence="1">
    <location>
        <begin position="49"/>
        <end position="76"/>
    </location>
</feature>
<dbReference type="AlphaFoldDB" id="A0A098VN63"/>
<gene>
    <name evidence="2" type="ORF">DI09_7p230</name>
</gene>
<dbReference type="Pfam" id="PF08624">
    <property type="entry name" value="CRC_subunit"/>
    <property type="match status" value="1"/>
</dbReference>
<dbReference type="EMBL" id="JMKJ01000590">
    <property type="protein sequence ID" value="KGG50244.1"/>
    <property type="molecule type" value="Genomic_DNA"/>
</dbReference>
<keyword evidence="3" id="KW-1185">Reference proteome</keyword>
<protein>
    <submittedName>
        <fullName evidence="2">Uncharacterized protein</fullName>
    </submittedName>
</protein>
<dbReference type="Proteomes" id="UP000029725">
    <property type="component" value="Unassembled WGS sequence"/>
</dbReference>
<sequence length="322" mass="35425">MQSARKTATLATDLWVETAKFEFCFPEALASDLSQNIAISSLQKSAQSLTPYAGKDDRRKARSPGARHSENPVSTAASASAAGSSASIFAIPVFPLPQRDPKKLYVIALDLARELGMRDSYTLFHRNVETLTKLWASEDEKNWLSSLGLIASNIRHRDISLVEVGQAIKKYAVNLAKPGISISRLEHFIENPVISDILTVAEFEGMKSYGLVPEGFSPSFDSEHPKDIHIPVFDTPPNKRTKIATATSSDSLAEHFSDPACSQLLTRAIAEASDYNRWLVIGEFENVQRVKLSENDSPHYEIECRHGADGICKSTSALLCQM</sequence>
<reference evidence="2 3" key="1">
    <citation type="submission" date="2014-04" db="EMBL/GenBank/DDBJ databases">
        <title>A new species of microsporidia sheds light on the evolution of extreme parasitism.</title>
        <authorList>
            <person name="Haag K.L."/>
            <person name="James T.Y."/>
            <person name="Larsson R."/>
            <person name="Schaer T.M."/>
            <person name="Refardt D."/>
            <person name="Pombert J.-F."/>
            <person name="Ebert D."/>
        </authorList>
    </citation>
    <scope>NUCLEOTIDE SEQUENCE [LARGE SCALE GENOMIC DNA]</scope>
    <source>
        <strain evidence="2 3">UGP3</strain>
        <tissue evidence="2">Spores</tissue>
    </source>
</reference>
<dbReference type="GeneID" id="25260852"/>
<dbReference type="VEuPathDB" id="MicrosporidiaDB:DI09_7p230"/>
<proteinExistence type="predicted"/>
<dbReference type="HOGENOM" id="CLU_863523_0_0_1"/>
<name>A0A098VN63_9MICR</name>
<comment type="caution">
    <text evidence="2">The sequence shown here is derived from an EMBL/GenBank/DDBJ whole genome shotgun (WGS) entry which is preliminary data.</text>
</comment>
<accession>A0A098VN63</accession>
<evidence type="ECO:0000313" key="2">
    <source>
        <dbReference type="EMBL" id="KGG50244.1"/>
    </source>
</evidence>